<feature type="non-terminal residue" evidence="6">
    <location>
        <position position="1"/>
    </location>
</feature>
<comment type="similarity">
    <text evidence="1">Belongs to the CCDC22 family.</text>
</comment>
<proteinExistence type="inferred from homology"/>
<keyword evidence="7" id="KW-1185">Reference proteome</keyword>
<organism evidence="6 7">
    <name type="scientific">Polypterus senegalus</name>
    <name type="common">Senegal bichir</name>
    <dbReference type="NCBI Taxonomy" id="55291"/>
    <lineage>
        <taxon>Eukaryota</taxon>
        <taxon>Metazoa</taxon>
        <taxon>Chordata</taxon>
        <taxon>Craniata</taxon>
        <taxon>Vertebrata</taxon>
        <taxon>Euteleostomi</taxon>
        <taxon>Actinopterygii</taxon>
        <taxon>Polypteriformes</taxon>
        <taxon>Polypteridae</taxon>
        <taxon>Polypterus</taxon>
    </lineage>
</organism>
<reference evidence="6" key="1">
    <citation type="journal article" date="2021" name="Cell">
        <title>Tracing the genetic footprints of vertebrate landing in non-teleost ray-finned fishes.</title>
        <authorList>
            <person name="Bi X."/>
            <person name="Wang K."/>
            <person name="Yang L."/>
            <person name="Pan H."/>
            <person name="Jiang H."/>
            <person name="Wei Q."/>
            <person name="Fang M."/>
            <person name="Yu H."/>
            <person name="Zhu C."/>
            <person name="Cai Y."/>
            <person name="He Y."/>
            <person name="Gan X."/>
            <person name="Zeng H."/>
            <person name="Yu D."/>
            <person name="Zhu Y."/>
            <person name="Jiang H."/>
            <person name="Qiu Q."/>
            <person name="Yang H."/>
            <person name="Zhang Y.E."/>
            <person name="Wang W."/>
            <person name="Zhu M."/>
            <person name="He S."/>
            <person name="Zhang G."/>
        </authorList>
    </citation>
    <scope>NUCLEOTIDE SEQUENCE</scope>
    <source>
        <strain evidence="6">Bchr_001</strain>
    </source>
</reference>
<keyword evidence="3" id="KW-0175">Coiled coil</keyword>
<dbReference type="PANTHER" id="PTHR15668">
    <property type="entry name" value="JM1 PROTEIN"/>
    <property type="match status" value="1"/>
</dbReference>
<dbReference type="Pfam" id="PF21674">
    <property type="entry name" value="CCDC22_N"/>
    <property type="match status" value="1"/>
</dbReference>
<evidence type="ECO:0000259" key="5">
    <source>
        <dbReference type="Pfam" id="PF21674"/>
    </source>
</evidence>
<feature type="coiled-coil region" evidence="3">
    <location>
        <begin position="521"/>
        <end position="592"/>
    </location>
</feature>
<comment type="caution">
    <text evidence="6">The sequence shown here is derived from an EMBL/GenBank/DDBJ whole genome shotgun (WGS) entry which is preliminary data.</text>
</comment>
<dbReference type="InterPro" id="IPR048349">
    <property type="entry name" value="CCDC22_N"/>
</dbReference>
<accession>A0ABS2Z3V7</accession>
<feature type="domain" description="CCDC22 N-terminal" evidence="5">
    <location>
        <begin position="67"/>
        <end position="165"/>
    </location>
</feature>
<name>A0ABS2Z3V7_POLSE</name>
<evidence type="ECO:0000313" key="6">
    <source>
        <dbReference type="EMBL" id="MBN3293735.1"/>
    </source>
</evidence>
<evidence type="ECO:0000256" key="1">
    <source>
        <dbReference type="ARBA" id="ARBA00006438"/>
    </source>
</evidence>
<evidence type="ECO:0000256" key="3">
    <source>
        <dbReference type="SAM" id="Coils"/>
    </source>
</evidence>
<dbReference type="PANTHER" id="PTHR15668:SF4">
    <property type="entry name" value="COILED-COIL DOMAIN-CONTAINING PROTEIN 22"/>
    <property type="match status" value="1"/>
</dbReference>
<gene>
    <name evidence="6" type="primary">Ccdc22</name>
    <name evidence="6" type="ORF">GTO92_0004399</name>
</gene>
<sequence>MNGSPRELYSFHSLKEIAQAHLQNTETSKAFSLNPLLVSVMVTVYLTVSFKGKVEVKLFSFYPKTKTMRVLSKEVGEEVQSVKQFSSELIVEAVVRCLRVIEPSLANGLSHILPPGMSARFRLGMSLAQACQDVGYKGEIGYQTFLYSNEPEIRALLMFLVEKLPRESSESSDQPAGKSVLLQRSIASKIKSQLAVPWIPPSCRVPFLCKHQNSDLAHGFHAQHLSIPQTTVLSGKKIPKEVKEYCEKYLLPVTAQPSQHAFLCASLLERNSADISAVQEWESEWNSQGLASRLSIDEYKSRKRQRLQKRLHDQLRHAVQQNQENQHTSRSSSDLADLLKSFGAGPCGHEILVKGTRFTHTEKFTFTQESEKMVQQMQAAADCLPSSKQSEKEVQARQEEEVTGLQQQIEDIAVKIEEVSLDIKKLTLSVMQASDEIHQKQLENEEKSGSVQVKSKTVELLPDAENNLGKLQVLVDNSAKRIVNLASQWEKHRAPLIKEHRQLKELCGNKELESSRKVSEIKGLHEKIRQSADEAKKKEELYKQLVTEYENLPKDVSRLAYTQRILEIVGNIKKQKEEITKILSDTKDLQKEINNLTGKLDRTFAVTDELVFKDAKRDESVRKAYKYLAALHENCTQLIQTIEDTGTIMREIRDLEEQIDTENGKKTVSNLEKILSDYKAIRQENSVLAANIRDA</sequence>
<dbReference type="InterPro" id="IPR008530">
    <property type="entry name" value="CCDC22"/>
</dbReference>
<dbReference type="InterPro" id="IPR048348">
    <property type="entry name" value="CCDC22_CC"/>
</dbReference>
<evidence type="ECO:0000256" key="2">
    <source>
        <dbReference type="ARBA" id="ARBA00016694"/>
    </source>
</evidence>
<dbReference type="Proteomes" id="UP001166052">
    <property type="component" value="Unassembled WGS sequence"/>
</dbReference>
<feature type="non-terminal residue" evidence="6">
    <location>
        <position position="695"/>
    </location>
</feature>
<dbReference type="EMBL" id="JAAWVN010022766">
    <property type="protein sequence ID" value="MBN3293735.1"/>
    <property type="molecule type" value="Genomic_DNA"/>
</dbReference>
<dbReference type="Pfam" id="PF05667">
    <property type="entry name" value="CCDC22_CC"/>
    <property type="match status" value="1"/>
</dbReference>
<feature type="domain" description="CCDC22 coiled-coil" evidence="4">
    <location>
        <begin position="184"/>
        <end position="665"/>
    </location>
</feature>
<evidence type="ECO:0000313" key="7">
    <source>
        <dbReference type="Proteomes" id="UP001166052"/>
    </source>
</evidence>
<protein>
    <recommendedName>
        <fullName evidence="2">Coiled-coil domain-containing protein 22</fullName>
    </recommendedName>
</protein>
<evidence type="ECO:0000259" key="4">
    <source>
        <dbReference type="Pfam" id="PF05667"/>
    </source>
</evidence>